<dbReference type="Gene3D" id="3.40.50.720">
    <property type="entry name" value="NAD(P)-binding Rossmann-like Domain"/>
    <property type="match status" value="1"/>
</dbReference>
<proteinExistence type="predicted"/>
<gene>
    <name evidence="2" type="ORF">GCM10011357_12930</name>
</gene>
<comment type="caution">
    <text evidence="2">The sequence shown here is derived from an EMBL/GenBank/DDBJ whole genome shotgun (WGS) entry which is preliminary data.</text>
</comment>
<name>A0ABQ1R7V4_9ALTE</name>
<dbReference type="InterPro" id="IPR051783">
    <property type="entry name" value="NAD(P)-dependent_oxidoreduct"/>
</dbReference>
<dbReference type="PANTHER" id="PTHR48079">
    <property type="entry name" value="PROTEIN YEEZ"/>
    <property type="match status" value="1"/>
</dbReference>
<dbReference type="Pfam" id="PF01370">
    <property type="entry name" value="Epimerase"/>
    <property type="match status" value="1"/>
</dbReference>
<keyword evidence="3" id="KW-1185">Reference proteome</keyword>
<accession>A0ABQ1R7V4</accession>
<dbReference type="Proteomes" id="UP000614272">
    <property type="component" value="Unassembled WGS sequence"/>
</dbReference>
<organism evidence="2 3">
    <name type="scientific">Lacimicrobium alkaliphilum</name>
    <dbReference type="NCBI Taxonomy" id="1526571"/>
    <lineage>
        <taxon>Bacteria</taxon>
        <taxon>Pseudomonadati</taxon>
        <taxon>Pseudomonadota</taxon>
        <taxon>Gammaproteobacteria</taxon>
        <taxon>Alteromonadales</taxon>
        <taxon>Alteromonadaceae</taxon>
        <taxon>Lacimicrobium</taxon>
    </lineage>
</organism>
<evidence type="ECO:0000313" key="3">
    <source>
        <dbReference type="Proteomes" id="UP000614272"/>
    </source>
</evidence>
<dbReference type="EMBL" id="BMGJ01000004">
    <property type="protein sequence ID" value="GGD59063.1"/>
    <property type="molecule type" value="Genomic_DNA"/>
</dbReference>
<sequence>MTNISICGCGWLGEPLAYMFLQQGFRVMGTCRSQQKRDQLQQKGINARQFELGHPMPTDIFHQSTLILNLPPGQYRQQPEFFVNKILYLIETAKLHGCQNILFISTTSVYGDSRGRVTEHSQLKPVTSSAKAHVQIEQAILAANGTVLRLAGLIGPGRHPARNLAGRKQISGGANPVNLVHQEDVINAVITIIKQQVWGKVLHLAATEHPSRADYYRWAAGEAGLAPPEFKPDNGGDSKVIDATATLSMLNLELAYPSPFQMPVS</sequence>
<protein>
    <submittedName>
        <fullName evidence="2">NAD(P)-dependent oxidoreductase</fullName>
    </submittedName>
</protein>
<feature type="domain" description="NAD-dependent epimerase/dehydratase" evidence="1">
    <location>
        <begin position="10"/>
        <end position="193"/>
    </location>
</feature>
<dbReference type="InterPro" id="IPR036291">
    <property type="entry name" value="NAD(P)-bd_dom_sf"/>
</dbReference>
<dbReference type="PANTHER" id="PTHR48079:SF6">
    <property type="entry name" value="NAD(P)-BINDING DOMAIN-CONTAINING PROTEIN-RELATED"/>
    <property type="match status" value="1"/>
</dbReference>
<dbReference type="SUPFAM" id="SSF51735">
    <property type="entry name" value="NAD(P)-binding Rossmann-fold domains"/>
    <property type="match status" value="1"/>
</dbReference>
<evidence type="ECO:0000313" key="2">
    <source>
        <dbReference type="EMBL" id="GGD59063.1"/>
    </source>
</evidence>
<evidence type="ECO:0000259" key="1">
    <source>
        <dbReference type="Pfam" id="PF01370"/>
    </source>
</evidence>
<dbReference type="InterPro" id="IPR001509">
    <property type="entry name" value="Epimerase_deHydtase"/>
</dbReference>
<reference evidence="3" key="1">
    <citation type="journal article" date="2019" name="Int. J. Syst. Evol. Microbiol.">
        <title>The Global Catalogue of Microorganisms (GCM) 10K type strain sequencing project: providing services to taxonomists for standard genome sequencing and annotation.</title>
        <authorList>
            <consortium name="The Broad Institute Genomics Platform"/>
            <consortium name="The Broad Institute Genome Sequencing Center for Infectious Disease"/>
            <person name="Wu L."/>
            <person name="Ma J."/>
        </authorList>
    </citation>
    <scope>NUCLEOTIDE SEQUENCE [LARGE SCALE GENOMIC DNA]</scope>
    <source>
        <strain evidence="3">CGMCC 1.12923</strain>
    </source>
</reference>
<dbReference type="RefSeq" id="WP_099034694.1">
    <property type="nucleotide sequence ID" value="NZ_BMGJ01000004.1"/>
</dbReference>